<accession>A0A0U0ZSQ7</accession>
<dbReference type="RefSeq" id="WP_052619009.1">
    <property type="nucleotide sequence ID" value="NZ_CSWP01000009.1"/>
</dbReference>
<protein>
    <submittedName>
        <fullName evidence="1">Phage-related protein</fullName>
    </submittedName>
</protein>
<proteinExistence type="predicted"/>
<organism evidence="1 2">
    <name type="scientific">Mycobacteroides abscessus</name>
    <dbReference type="NCBI Taxonomy" id="36809"/>
    <lineage>
        <taxon>Bacteria</taxon>
        <taxon>Bacillati</taxon>
        <taxon>Actinomycetota</taxon>
        <taxon>Actinomycetes</taxon>
        <taxon>Mycobacteriales</taxon>
        <taxon>Mycobacteriaceae</taxon>
        <taxon>Mycobacteroides</taxon>
    </lineage>
</organism>
<dbReference type="Pfam" id="PF05973">
    <property type="entry name" value="Gp49"/>
    <property type="match status" value="1"/>
</dbReference>
<evidence type="ECO:0000313" key="2">
    <source>
        <dbReference type="Proteomes" id="UP000045782"/>
    </source>
</evidence>
<sequence length="105" mass="11713">MKQIAWAGRALEDLKGFPREIVQRAGYQLFLLQTGELPKGAKPMPRIGSGCLELVVNGNGTWFRLLVAPNVDADTIWVLHCFQKKTNQTAAGDIQLAQQRLRQIP</sequence>
<gene>
    <name evidence="1" type="ORF">ERS075579_03971</name>
</gene>
<evidence type="ECO:0000313" key="1">
    <source>
        <dbReference type="EMBL" id="CPV66273.1"/>
    </source>
</evidence>
<reference evidence="1 2" key="1">
    <citation type="submission" date="2015-03" db="EMBL/GenBank/DDBJ databases">
        <authorList>
            <person name="Murphy D."/>
        </authorList>
    </citation>
    <scope>NUCLEOTIDE SEQUENCE [LARGE SCALE GENOMIC DNA]</scope>
    <source>
        <strain evidence="1 2">PAP088</strain>
    </source>
</reference>
<dbReference type="EMBL" id="CSWP01000009">
    <property type="protein sequence ID" value="CPV66273.1"/>
    <property type="molecule type" value="Genomic_DNA"/>
</dbReference>
<dbReference type="Proteomes" id="UP000045782">
    <property type="component" value="Unassembled WGS sequence"/>
</dbReference>
<dbReference type="AlphaFoldDB" id="A0A0U0ZSQ7"/>
<name>A0A0U0ZSQ7_9MYCO</name>
<dbReference type="InterPro" id="IPR009241">
    <property type="entry name" value="HigB-like"/>
</dbReference>